<comment type="caution">
    <text evidence="1">The sequence shown here is derived from an EMBL/GenBank/DDBJ whole genome shotgun (WGS) entry which is preliminary data.</text>
</comment>
<dbReference type="InterPro" id="IPR046198">
    <property type="entry name" value="DUF6230"/>
</dbReference>
<protein>
    <recommendedName>
        <fullName evidence="3">Cholesterol esterase</fullName>
    </recommendedName>
</protein>
<dbReference type="Proteomes" id="UP000225108">
    <property type="component" value="Unassembled WGS sequence"/>
</dbReference>
<dbReference type="Pfam" id="PF19741">
    <property type="entry name" value="DUF6230"/>
    <property type="match status" value="1"/>
</dbReference>
<dbReference type="AlphaFoldDB" id="A0A2G3PLS0"/>
<sequence>MGSIRKRRFAACTFVGLVGATLIGGGIANGDLPMNLSISGQSSLATISSGTAQNVTVFAREVETTTKGNLPSAAISMESAQLTDVCLSTVAHGLPFIGDVTMYIRVPGNNTTVDNLVVDASSVGGSVKTGPAQLGLDVSATGQAEGVVTAGKTASNATMTQARIDVISLNASAVSMKNFSIDVEKGSTTC</sequence>
<dbReference type="EMBL" id="PEBD01000008">
    <property type="protein sequence ID" value="PHV66683.1"/>
    <property type="molecule type" value="Genomic_DNA"/>
</dbReference>
<organism evidence="1 2">
    <name type="scientific">Williamsia marianensis</name>
    <dbReference type="NCBI Taxonomy" id="85044"/>
    <lineage>
        <taxon>Bacteria</taxon>
        <taxon>Bacillati</taxon>
        <taxon>Actinomycetota</taxon>
        <taxon>Actinomycetes</taxon>
        <taxon>Mycobacteriales</taxon>
        <taxon>Nocardiaceae</taxon>
        <taxon>Williamsia</taxon>
    </lineage>
</organism>
<name>A0A2G3PLS0_WILMA</name>
<proteinExistence type="predicted"/>
<gene>
    <name evidence="1" type="ORF">CSW57_10340</name>
</gene>
<evidence type="ECO:0000313" key="1">
    <source>
        <dbReference type="EMBL" id="PHV66683.1"/>
    </source>
</evidence>
<accession>A0A2G3PLS0</accession>
<evidence type="ECO:0008006" key="3">
    <source>
        <dbReference type="Google" id="ProtNLM"/>
    </source>
</evidence>
<dbReference type="RefSeq" id="WP_099382709.1">
    <property type="nucleotide sequence ID" value="NZ_PEBD01000008.1"/>
</dbReference>
<reference evidence="1 2" key="1">
    <citation type="submission" date="2017-10" db="EMBL/GenBank/DDBJ databases">
        <title>The draft genome sequence of Williamsia sp. BULT 1.1 isolated from the semi-arid grassland soils from South Africa.</title>
        <authorList>
            <person name="Kabwe M.H."/>
            <person name="Govender N."/>
            <person name="Mutseka Lunga P."/>
            <person name="Vikram S."/>
            <person name="Makhalanyane T.P."/>
        </authorList>
    </citation>
    <scope>NUCLEOTIDE SEQUENCE [LARGE SCALE GENOMIC DNA]</scope>
    <source>
        <strain evidence="1 2">BULT 1.1</strain>
    </source>
</reference>
<evidence type="ECO:0000313" key="2">
    <source>
        <dbReference type="Proteomes" id="UP000225108"/>
    </source>
</evidence>